<sequence length="186" mass="19988">MARASKIMVIRHGEKPQGKLPPYGVTTEGVQNTESLLVAGWTRAGALAVLFAPSRGPLQSPELAMPQYVFASADEEGRKSERPVETVSIVAQKLDITTDSTYKVGDEIQLVAAAEACDGVVLVGWEHKHIPLIANAILGNETTAPQSWPGDRFDMVWVFDLDAASGQYSFSQVPQLLLAGDLSTPI</sequence>
<dbReference type="RefSeq" id="WP_404610493.1">
    <property type="nucleotide sequence ID" value="NZ_JBIYDN010000019.1"/>
</dbReference>
<accession>A0ABW8MSU4</accession>
<dbReference type="EMBL" id="JBIYDN010000019">
    <property type="protein sequence ID" value="MFK4445511.1"/>
    <property type="molecule type" value="Genomic_DNA"/>
</dbReference>
<comment type="caution">
    <text evidence="1">The sequence shown here is derived from an EMBL/GenBank/DDBJ whole genome shotgun (WGS) entry which is preliminary data.</text>
</comment>
<evidence type="ECO:0000313" key="1">
    <source>
        <dbReference type="EMBL" id="MFK4445511.1"/>
    </source>
</evidence>
<evidence type="ECO:0008006" key="3">
    <source>
        <dbReference type="Google" id="ProtNLM"/>
    </source>
</evidence>
<proteinExistence type="predicted"/>
<organism evidence="1 2">
    <name type="scientific">Caballeronia udeis</name>
    <dbReference type="NCBI Taxonomy" id="1232866"/>
    <lineage>
        <taxon>Bacteria</taxon>
        <taxon>Pseudomonadati</taxon>
        <taxon>Pseudomonadota</taxon>
        <taxon>Betaproteobacteria</taxon>
        <taxon>Burkholderiales</taxon>
        <taxon>Burkholderiaceae</taxon>
        <taxon>Caballeronia</taxon>
    </lineage>
</organism>
<reference evidence="1 2" key="1">
    <citation type="submission" date="2024-11" db="EMBL/GenBank/DDBJ databases">
        <title>Using genomics to understand microbial adaptation to soil warming.</title>
        <authorList>
            <person name="Deangelis K.M. PhD."/>
        </authorList>
    </citation>
    <scope>NUCLEOTIDE SEQUENCE [LARGE SCALE GENOMIC DNA]</scope>
    <source>
        <strain evidence="1 2">GAS97</strain>
    </source>
</reference>
<protein>
    <recommendedName>
        <fullName evidence="3">Phosphoglycerate mutase</fullName>
    </recommendedName>
</protein>
<keyword evidence="2" id="KW-1185">Reference proteome</keyword>
<evidence type="ECO:0000313" key="2">
    <source>
        <dbReference type="Proteomes" id="UP001620514"/>
    </source>
</evidence>
<gene>
    <name evidence="1" type="ORF">ABH943_005536</name>
</gene>
<name>A0ABW8MSU4_9BURK</name>
<dbReference type="Proteomes" id="UP001620514">
    <property type="component" value="Unassembled WGS sequence"/>
</dbReference>